<dbReference type="InterPro" id="IPR040844">
    <property type="entry name" value="PDE4_UCR"/>
</dbReference>
<dbReference type="GO" id="GO:0006198">
    <property type="term" value="P:cAMP catabolic process"/>
    <property type="evidence" value="ECO:0007669"/>
    <property type="project" value="UniProtKB-UniPathway"/>
</dbReference>
<protein>
    <recommendedName>
        <fullName evidence="10">Phosphodiesterase</fullName>
        <ecNumber evidence="10">3.1.4.-</ecNumber>
    </recommendedName>
</protein>
<feature type="compositionally biased region" description="Polar residues" evidence="11">
    <location>
        <begin position="198"/>
        <end position="217"/>
    </location>
</feature>
<evidence type="ECO:0000256" key="5">
    <source>
        <dbReference type="ARBA" id="ARBA00023149"/>
    </source>
</evidence>
<dbReference type="PROSITE" id="PS51845">
    <property type="entry name" value="PDEASE_I_2"/>
    <property type="match status" value="1"/>
</dbReference>
<dbReference type="Pfam" id="PF18100">
    <property type="entry name" value="PDE4_UCR"/>
    <property type="match status" value="1"/>
</dbReference>
<evidence type="ECO:0000256" key="10">
    <source>
        <dbReference type="RuleBase" id="RU363067"/>
    </source>
</evidence>
<accession>A0A669BG23</accession>
<feature type="region of interest" description="Disordered" evidence="11">
    <location>
        <begin position="662"/>
        <end position="789"/>
    </location>
</feature>
<evidence type="ECO:0000256" key="9">
    <source>
        <dbReference type="PIRSR" id="PIRSR623088-3"/>
    </source>
</evidence>
<feature type="binding site" evidence="9">
    <location>
        <position position="455"/>
    </location>
    <ligand>
        <name>Zn(2+)</name>
        <dbReference type="ChEBI" id="CHEBI:29105"/>
        <label>2</label>
    </ligand>
</feature>
<feature type="compositionally biased region" description="Basic and acidic residues" evidence="11">
    <location>
        <begin position="122"/>
        <end position="133"/>
    </location>
</feature>
<dbReference type="SMART" id="SM00471">
    <property type="entry name" value="HDc"/>
    <property type="match status" value="1"/>
</dbReference>
<gene>
    <name evidence="13" type="primary">pde4ca</name>
</gene>
<evidence type="ECO:0000313" key="14">
    <source>
        <dbReference type="Proteomes" id="UP000005207"/>
    </source>
</evidence>
<dbReference type="FunFam" id="1.10.1300.10:FF:000001">
    <property type="entry name" value="Phosphodiesterase"/>
    <property type="match status" value="1"/>
</dbReference>
<dbReference type="AlphaFoldDB" id="A0A669BG23"/>
<dbReference type="PROSITE" id="PS00126">
    <property type="entry name" value="PDEASE_I_1"/>
    <property type="match status" value="1"/>
</dbReference>
<comment type="pathway">
    <text evidence="1">Purine metabolism; 3',5'-cyclic AMP degradation; AMP from 3',5'-cyclic AMP: step 1/1.</text>
</comment>
<reference evidence="14" key="1">
    <citation type="submission" date="2012-01" db="EMBL/GenBank/DDBJ databases">
        <title>The Genome Sequence of Oreochromis niloticus (Nile Tilapia).</title>
        <authorList>
            <consortium name="Broad Institute Genome Assembly Team"/>
            <consortium name="Broad Institute Sequencing Platform"/>
            <person name="Di Palma F."/>
            <person name="Johnson J."/>
            <person name="Lander E.S."/>
            <person name="Lindblad-Toh K."/>
        </authorList>
    </citation>
    <scope>NUCLEOTIDE SEQUENCE [LARGE SCALE GENOMIC DNA]</scope>
</reference>
<feature type="region of interest" description="Disordered" evidence="11">
    <location>
        <begin position="92"/>
        <end position="151"/>
    </location>
</feature>
<dbReference type="GO" id="GO:0007165">
    <property type="term" value="P:signal transduction"/>
    <property type="evidence" value="ECO:0007669"/>
    <property type="project" value="InterPro"/>
</dbReference>
<keyword evidence="5" id="KW-0114">cAMP</keyword>
<feature type="binding site" evidence="9">
    <location>
        <position position="418"/>
    </location>
    <ligand>
        <name>Zn(2+)</name>
        <dbReference type="ChEBI" id="CHEBI:29105"/>
        <label>1</label>
    </ligand>
</feature>
<dbReference type="Ensembl" id="ENSONIT00000049303.1">
    <property type="protein sequence ID" value="ENSONIP00000033385.1"/>
    <property type="gene ID" value="ENSONIG00000010458.2"/>
</dbReference>
<feature type="region of interest" description="Disordered" evidence="11">
    <location>
        <begin position="295"/>
        <end position="335"/>
    </location>
</feature>
<dbReference type="UniPathway" id="UPA00762">
    <property type="reaction ID" value="UER00747"/>
</dbReference>
<dbReference type="CDD" id="cd00077">
    <property type="entry name" value="HDc"/>
    <property type="match status" value="1"/>
</dbReference>
<dbReference type="RefSeq" id="XP_005476146.1">
    <property type="nucleotide sequence ID" value="XM_005476089.4"/>
</dbReference>
<dbReference type="GeneID" id="100693394"/>
<dbReference type="InterPro" id="IPR023174">
    <property type="entry name" value="PDEase_CS"/>
</dbReference>
<dbReference type="GO" id="GO:0004115">
    <property type="term" value="F:3',5'-cyclic-AMP phosphodiesterase activity"/>
    <property type="evidence" value="ECO:0007669"/>
    <property type="project" value="UniProtKB-EC"/>
</dbReference>
<evidence type="ECO:0000256" key="6">
    <source>
        <dbReference type="ARBA" id="ARBA00033681"/>
    </source>
</evidence>
<evidence type="ECO:0000256" key="3">
    <source>
        <dbReference type="ARBA" id="ARBA00022723"/>
    </source>
</evidence>
<evidence type="ECO:0000256" key="4">
    <source>
        <dbReference type="ARBA" id="ARBA00022801"/>
    </source>
</evidence>
<feature type="domain" description="PDEase" evidence="12">
    <location>
        <begin position="338"/>
        <end position="667"/>
    </location>
</feature>
<feature type="binding site" evidence="8">
    <location>
        <begin position="414"/>
        <end position="418"/>
    </location>
    <ligand>
        <name>AMP</name>
        <dbReference type="ChEBI" id="CHEBI:456215"/>
    </ligand>
</feature>
<comment type="similarity">
    <text evidence="2">Belongs to the cyclic nucleotide phosphodiesterase family. PDE4 subfamily.</text>
</comment>
<dbReference type="InterPro" id="IPR036971">
    <property type="entry name" value="PDEase_catalytic_dom_sf"/>
</dbReference>
<feature type="compositionally biased region" description="Acidic residues" evidence="11">
    <location>
        <begin position="8"/>
        <end position="17"/>
    </location>
</feature>
<feature type="active site" description="Proton donor" evidence="7">
    <location>
        <position position="414"/>
    </location>
</feature>
<feature type="binding site" evidence="8">
    <location>
        <position position="623"/>
    </location>
    <ligand>
        <name>AMP</name>
        <dbReference type="ChEBI" id="CHEBI:456215"/>
    </ligand>
</feature>
<evidence type="ECO:0000256" key="2">
    <source>
        <dbReference type="ARBA" id="ARBA00009517"/>
    </source>
</evidence>
<proteinExistence type="inferred from homology"/>
<dbReference type="Proteomes" id="UP000005207">
    <property type="component" value="Linkage group LG18"/>
</dbReference>
<evidence type="ECO:0000259" key="12">
    <source>
        <dbReference type="PROSITE" id="PS51845"/>
    </source>
</evidence>
<dbReference type="Pfam" id="PF00233">
    <property type="entry name" value="PDEase_I"/>
    <property type="match status" value="1"/>
</dbReference>
<feature type="binding site" evidence="9">
    <location>
        <position position="572"/>
    </location>
    <ligand>
        <name>Zn(2+)</name>
        <dbReference type="ChEBI" id="CHEBI:29105"/>
        <label>1</label>
    </ligand>
</feature>
<dbReference type="InterPro" id="IPR003607">
    <property type="entry name" value="HD/PDEase_dom"/>
</dbReference>
<feature type="binding site" evidence="9">
    <location>
        <position position="454"/>
    </location>
    <ligand>
        <name>Zn(2+)</name>
        <dbReference type="ChEBI" id="CHEBI:29105"/>
        <label>1</label>
    </ligand>
</feature>
<keyword evidence="3 9" id="KW-0479">Metal-binding</keyword>
<dbReference type="PRINTS" id="PR00387">
    <property type="entry name" value="PDIESTERASE1"/>
</dbReference>
<dbReference type="OrthoDB" id="189220at2759"/>
<feature type="binding site" evidence="9">
    <location>
        <position position="455"/>
    </location>
    <ligand>
        <name>Zn(2+)</name>
        <dbReference type="ChEBI" id="CHEBI:29105"/>
        <label>1</label>
    </ligand>
</feature>
<organism evidence="13 14">
    <name type="scientific">Oreochromis niloticus</name>
    <name type="common">Nile tilapia</name>
    <name type="synonym">Tilapia nilotica</name>
    <dbReference type="NCBI Taxonomy" id="8128"/>
    <lineage>
        <taxon>Eukaryota</taxon>
        <taxon>Metazoa</taxon>
        <taxon>Chordata</taxon>
        <taxon>Craniata</taxon>
        <taxon>Vertebrata</taxon>
        <taxon>Euteleostomi</taxon>
        <taxon>Actinopterygii</taxon>
        <taxon>Neopterygii</taxon>
        <taxon>Teleostei</taxon>
        <taxon>Neoteleostei</taxon>
        <taxon>Acanthomorphata</taxon>
        <taxon>Ovalentaria</taxon>
        <taxon>Cichlomorphae</taxon>
        <taxon>Cichliformes</taxon>
        <taxon>Cichlidae</taxon>
        <taxon>African cichlids</taxon>
        <taxon>Pseudocrenilabrinae</taxon>
        <taxon>Oreochromini</taxon>
        <taxon>Oreochromis</taxon>
    </lineage>
</organism>
<reference evidence="13" key="3">
    <citation type="submission" date="2025-09" db="UniProtKB">
        <authorList>
            <consortium name="Ensembl"/>
        </authorList>
    </citation>
    <scope>IDENTIFICATION</scope>
</reference>
<dbReference type="PANTHER" id="PTHR11347">
    <property type="entry name" value="CYCLIC NUCLEOTIDE PHOSPHODIESTERASE"/>
    <property type="match status" value="1"/>
</dbReference>
<feature type="binding site" evidence="8">
    <location>
        <position position="572"/>
    </location>
    <ligand>
        <name>AMP</name>
        <dbReference type="ChEBI" id="CHEBI:456215"/>
    </ligand>
</feature>
<feature type="region of interest" description="Disordered" evidence="11">
    <location>
        <begin position="198"/>
        <end position="218"/>
    </location>
</feature>
<name>A0A669BG23_ORENI</name>
<dbReference type="InterPro" id="IPR023088">
    <property type="entry name" value="PDEase"/>
</dbReference>
<evidence type="ECO:0000313" key="13">
    <source>
        <dbReference type="Ensembl" id="ENSONIP00000033385.1"/>
    </source>
</evidence>
<feature type="compositionally biased region" description="Polar residues" evidence="11">
    <location>
        <begin position="754"/>
        <end position="763"/>
    </location>
</feature>
<evidence type="ECO:0000256" key="11">
    <source>
        <dbReference type="SAM" id="MobiDB-lite"/>
    </source>
</evidence>
<keyword evidence="4 10" id="KW-0378">Hydrolase</keyword>
<evidence type="ECO:0000256" key="1">
    <source>
        <dbReference type="ARBA" id="ARBA00004703"/>
    </source>
</evidence>
<feature type="compositionally biased region" description="Acidic residues" evidence="11">
    <location>
        <begin position="675"/>
        <end position="685"/>
    </location>
</feature>
<keyword evidence="14" id="KW-1185">Reference proteome</keyword>
<dbReference type="EC" id="3.1.4.-" evidence="10"/>
<dbReference type="GO" id="GO:0046872">
    <property type="term" value="F:metal ion binding"/>
    <property type="evidence" value="ECO:0007669"/>
    <property type="project" value="UniProtKB-KW"/>
</dbReference>
<sequence length="789" mass="89068">MNDLCSESSEEEQSEVDETPREQKLSRLPVIQLMSRTVGGSTGGSPKVSPKDSPRGSPRNSPLLFRKLLMNRSINLQRRRFTLAHTPSFDVENGLSVGRSPLDPQASPNSGLARPTNFPHSQRRESFLYRSDSDFDLSPKGPSRNSSTASDLEESLKHWEVNWLSSRHTEDMIVTPFAQVLASLRTVRSNFAVITGQQDRTASKTRSSGSNPPSMCKTSLAEEPHQQLAIETLDELDWCLEQLETLKTRHSVSEMASNKFKRMLNRELSQLSETSRSGNQVSEFISSTFLEKQHDMDIMSPPTKEKDKKKRPMSQISGVKKATHSPSLAPSTIPRFGVNASQEGLLAKELEDINRWGIDIFKVSEYSGNRPLTVTMYTIFQERDLLKSFKIPVDTFITFMMTLEDHYHADVAYHNNIHAADVVQSTHVLLSTPALEAVFTDLEILAALFASAIHDVDHPGVSNQFLINTNSELALMYNDLSVLENHHLAVGFKLLQEDNCDIFQNLNKKQRQSLRKMVIDMVLATDMSKHMNLLADLKTMVETKKVTSLGVLLLDNYSDRIQVLQNMVHCADLSNPTKPLELYRQWTDRIMVEFFTQGDREREKGMEISPMCDKHNASVEKNQVGFIDYIVHPLWETWADLVHPDAQDILDTLEDNREWYQSMIPHSPSPHPEGQEEEEEEEDTFAGEASAHCRGSGSASADKFQFKLTLEEEGESDTESPPEEEEGQSSSRRHEIYRSDSASPASRRLPKMLTSDSGRTFSLDSEKDMAEERETDEGVSGVPRFRIGT</sequence>
<dbReference type="InterPro" id="IPR002073">
    <property type="entry name" value="PDEase_catalytic_dom"/>
</dbReference>
<feature type="binding site" evidence="8">
    <location>
        <position position="455"/>
    </location>
    <ligand>
        <name>AMP</name>
        <dbReference type="ChEBI" id="CHEBI:456215"/>
    </ligand>
</feature>
<dbReference type="CTD" id="565259"/>
<evidence type="ECO:0000256" key="8">
    <source>
        <dbReference type="PIRSR" id="PIRSR623088-2"/>
    </source>
</evidence>
<comment type="catalytic activity">
    <reaction evidence="6">
        <text>3',5'-cyclic AMP + H2O = AMP + H(+)</text>
        <dbReference type="Rhea" id="RHEA:25277"/>
        <dbReference type="ChEBI" id="CHEBI:15377"/>
        <dbReference type="ChEBI" id="CHEBI:15378"/>
        <dbReference type="ChEBI" id="CHEBI:58165"/>
        <dbReference type="ChEBI" id="CHEBI:456215"/>
        <dbReference type="EC" id="3.1.4.53"/>
    </reaction>
    <physiologicalReaction direction="left-to-right" evidence="6">
        <dbReference type="Rhea" id="RHEA:25278"/>
    </physiologicalReaction>
</comment>
<feature type="region of interest" description="Disordered" evidence="11">
    <location>
        <begin position="1"/>
        <end position="62"/>
    </location>
</feature>
<reference evidence="13" key="2">
    <citation type="submission" date="2025-08" db="UniProtKB">
        <authorList>
            <consortium name="Ensembl"/>
        </authorList>
    </citation>
    <scope>IDENTIFICATION</scope>
</reference>
<dbReference type="SUPFAM" id="SSF109604">
    <property type="entry name" value="HD-domain/PDEase-like"/>
    <property type="match status" value="1"/>
</dbReference>
<dbReference type="Gene3D" id="1.10.1300.10">
    <property type="entry name" value="3'5'-cyclic nucleotide phosphodiesterase, catalytic domain"/>
    <property type="match status" value="1"/>
</dbReference>
<feature type="compositionally biased region" description="Acidic residues" evidence="11">
    <location>
        <begin position="711"/>
        <end position="727"/>
    </location>
</feature>
<comment type="cofactor">
    <cofactor evidence="10">
        <name>a divalent metal cation</name>
        <dbReference type="ChEBI" id="CHEBI:60240"/>
    </cofactor>
    <text evidence="10">Binds 2 divalent metal cations per subunit. Site 1 may preferentially bind zinc ions, while site 2 has a preference for magnesium and/or manganese ions.</text>
</comment>
<dbReference type="GeneTree" id="ENSGT00940000164492"/>
<evidence type="ECO:0000256" key="7">
    <source>
        <dbReference type="PIRSR" id="PIRSR623088-1"/>
    </source>
</evidence>